<proteinExistence type="predicted"/>
<evidence type="ECO:0000313" key="1">
    <source>
        <dbReference type="EMBL" id="NEW59298.1"/>
    </source>
</evidence>
<organism evidence="1 2">
    <name type="scientific">Nocardia cyriacigeorgica</name>
    <dbReference type="NCBI Taxonomy" id="135487"/>
    <lineage>
        <taxon>Bacteria</taxon>
        <taxon>Bacillati</taxon>
        <taxon>Actinomycetota</taxon>
        <taxon>Actinomycetes</taxon>
        <taxon>Mycobacteriales</taxon>
        <taxon>Nocardiaceae</taxon>
        <taxon>Nocardia</taxon>
    </lineage>
</organism>
<accession>A0ABX0CVE2</accession>
<dbReference type="Proteomes" id="UP000470876">
    <property type="component" value="Unassembled WGS sequence"/>
</dbReference>
<dbReference type="EMBL" id="JAAGUX010000088">
    <property type="protein sequence ID" value="NEW59298.1"/>
    <property type="molecule type" value="Genomic_DNA"/>
</dbReference>
<name>A0ABX0CVE2_9NOCA</name>
<protein>
    <submittedName>
        <fullName evidence="1">Uncharacterized protein</fullName>
    </submittedName>
</protein>
<dbReference type="RefSeq" id="WP_163827996.1">
    <property type="nucleotide sequence ID" value="NZ_JAAGUX010000088.1"/>
</dbReference>
<evidence type="ECO:0000313" key="2">
    <source>
        <dbReference type="Proteomes" id="UP000470876"/>
    </source>
</evidence>
<comment type="caution">
    <text evidence="1">The sequence shown here is derived from an EMBL/GenBank/DDBJ whole genome shotgun (WGS) entry which is preliminary data.</text>
</comment>
<gene>
    <name evidence="1" type="ORF">GV794_27230</name>
</gene>
<keyword evidence="2" id="KW-1185">Reference proteome</keyword>
<reference evidence="1 2" key="1">
    <citation type="submission" date="2020-01" db="EMBL/GenBank/DDBJ databases">
        <title>Genetics and antimicrobial susceptibilities of Nocardia species isolated from the soil; a comparison with species isolated from humans.</title>
        <authorList>
            <person name="Carrasco G."/>
            <person name="Monzon S."/>
            <person name="Sansegundo M."/>
            <person name="Garcia E."/>
            <person name="Garrido N."/>
            <person name="Medina M.J."/>
            <person name="Villalon P."/>
            <person name="Ramirez-Arocha A.C."/>
            <person name="Jimenez P."/>
            <person name="Cuesta I."/>
            <person name="Valdezate S."/>
        </authorList>
    </citation>
    <scope>NUCLEOTIDE SEQUENCE [LARGE SCALE GENOMIC DNA]</scope>
    <source>
        <strain evidence="1 2">CNM20110649</strain>
    </source>
</reference>
<sequence length="134" mass="15039">MVALELRKVGLPRVDYEAKRNVGGIAIGVEPDETPPVSVAWIVSEDLYDEGQQAMDRLLSPSEHHRPQQERLDELFFSSRYGYADQVRRIMAAAIHGILVAAGFDAQVREDDTHPGTTVDVFDWAESSSMIRRN</sequence>